<dbReference type="EMBL" id="QKYT01000052">
    <property type="protein sequence ID" value="RIA95990.1"/>
    <property type="molecule type" value="Genomic_DNA"/>
</dbReference>
<reference evidence="2 3" key="1">
    <citation type="submission" date="2018-06" db="EMBL/GenBank/DDBJ databases">
        <title>Comparative genomics reveals the genomic features of Rhizophagus irregularis, R. cerebriforme, R. diaphanum and Gigaspora rosea, and their symbiotic lifestyle signature.</title>
        <authorList>
            <person name="Morin E."/>
            <person name="San Clemente H."/>
            <person name="Chen E.C.H."/>
            <person name="De La Providencia I."/>
            <person name="Hainaut M."/>
            <person name="Kuo A."/>
            <person name="Kohler A."/>
            <person name="Murat C."/>
            <person name="Tang N."/>
            <person name="Roy S."/>
            <person name="Loubradou J."/>
            <person name="Henrissat B."/>
            <person name="Grigoriev I.V."/>
            <person name="Corradi N."/>
            <person name="Roux C."/>
            <person name="Martin F.M."/>
        </authorList>
    </citation>
    <scope>NUCLEOTIDE SEQUENCE [LARGE SCALE GENOMIC DNA]</scope>
    <source>
        <strain evidence="2 3">DAOM 227022</strain>
    </source>
</reference>
<dbReference type="AlphaFoldDB" id="A0A397TCJ8"/>
<dbReference type="STRING" id="658196.A0A397TCJ8"/>
<dbReference type="SUPFAM" id="SSF54695">
    <property type="entry name" value="POZ domain"/>
    <property type="match status" value="1"/>
</dbReference>
<dbReference type="OrthoDB" id="10025005at2759"/>
<proteinExistence type="predicted"/>
<accession>A0A397TCJ8</accession>
<dbReference type="PANTHER" id="PTHR14499">
    <property type="entry name" value="POTASSIUM CHANNEL TETRAMERIZATION DOMAIN-CONTAINING"/>
    <property type="match status" value="1"/>
</dbReference>
<evidence type="ECO:0000313" key="2">
    <source>
        <dbReference type="EMBL" id="RIA95990.1"/>
    </source>
</evidence>
<evidence type="ECO:0000259" key="1">
    <source>
        <dbReference type="PROSITE" id="PS50097"/>
    </source>
</evidence>
<dbReference type="SMART" id="SM00225">
    <property type="entry name" value="BTB"/>
    <property type="match status" value="1"/>
</dbReference>
<dbReference type="CDD" id="cd18316">
    <property type="entry name" value="BTB_POZ_KCTD-like"/>
    <property type="match status" value="1"/>
</dbReference>
<dbReference type="InterPro" id="IPR003131">
    <property type="entry name" value="T1-type_BTB"/>
</dbReference>
<protein>
    <submittedName>
        <fullName evidence="2">BTB/POZ protein</fullName>
    </submittedName>
</protein>
<comment type="caution">
    <text evidence="2">The sequence shown here is derived from an EMBL/GenBank/DDBJ whole genome shotgun (WGS) entry which is preliminary data.</text>
</comment>
<dbReference type="Proteomes" id="UP000265703">
    <property type="component" value="Unassembled WGS sequence"/>
</dbReference>
<organism evidence="2 3">
    <name type="scientific">Glomus cerebriforme</name>
    <dbReference type="NCBI Taxonomy" id="658196"/>
    <lineage>
        <taxon>Eukaryota</taxon>
        <taxon>Fungi</taxon>
        <taxon>Fungi incertae sedis</taxon>
        <taxon>Mucoromycota</taxon>
        <taxon>Glomeromycotina</taxon>
        <taxon>Glomeromycetes</taxon>
        <taxon>Glomerales</taxon>
        <taxon>Glomeraceae</taxon>
        <taxon>Glomus</taxon>
    </lineage>
</organism>
<dbReference type="InterPro" id="IPR011333">
    <property type="entry name" value="SKP1/BTB/POZ_sf"/>
</dbReference>
<dbReference type="Gene3D" id="3.30.710.10">
    <property type="entry name" value="Potassium Channel Kv1.1, Chain A"/>
    <property type="match status" value="1"/>
</dbReference>
<dbReference type="PANTHER" id="PTHR14499:SF136">
    <property type="entry name" value="GH08630P"/>
    <property type="match status" value="1"/>
</dbReference>
<dbReference type="Pfam" id="PF02214">
    <property type="entry name" value="BTB_2"/>
    <property type="match status" value="1"/>
</dbReference>
<dbReference type="PROSITE" id="PS50097">
    <property type="entry name" value="BTB"/>
    <property type="match status" value="1"/>
</dbReference>
<gene>
    <name evidence="2" type="ORF">C1645_756108</name>
</gene>
<dbReference type="GO" id="GO:0051260">
    <property type="term" value="P:protein homooligomerization"/>
    <property type="evidence" value="ECO:0007669"/>
    <property type="project" value="InterPro"/>
</dbReference>
<name>A0A397TCJ8_9GLOM</name>
<sequence>MSSEESNSNRIILNVGGYKYETLRSTLEAYPETYLGEMFHNNDNDKLQPTNGNEYFIDRNGKIFTYILEFYRTGKMFIPRDDDTSKTENLRNMIKEEMEFFKIPLATEKRIDHWCQISVNKLFVVLKDLIRKAYIQGASDYLLIITPYGIYSNNNKSFKEFEIDNMDFWYHTILNSPDSITEYLENDLSYLNLSVEYVDKSEELNPSIELNIYHDPIDYDDILKVNNK</sequence>
<feature type="domain" description="BTB" evidence="1">
    <location>
        <begin position="9"/>
        <end position="80"/>
    </location>
</feature>
<dbReference type="InterPro" id="IPR000210">
    <property type="entry name" value="BTB/POZ_dom"/>
</dbReference>
<keyword evidence="3" id="KW-1185">Reference proteome</keyword>
<evidence type="ECO:0000313" key="3">
    <source>
        <dbReference type="Proteomes" id="UP000265703"/>
    </source>
</evidence>